<evidence type="ECO:0000313" key="4">
    <source>
        <dbReference type="Proteomes" id="UP000274073"/>
    </source>
</evidence>
<dbReference type="Proteomes" id="UP000281741">
    <property type="component" value="Chromosome"/>
</dbReference>
<feature type="transmembrane region" description="Helical" evidence="1">
    <location>
        <begin position="121"/>
        <end position="142"/>
    </location>
</feature>
<keyword evidence="1" id="KW-0472">Membrane</keyword>
<name>A0AAD0YGM6_9FLAO</name>
<keyword evidence="5" id="KW-1185">Reference proteome</keyword>
<feature type="transmembrane region" description="Helical" evidence="1">
    <location>
        <begin position="148"/>
        <end position="169"/>
    </location>
</feature>
<reference evidence="4 5" key="1">
    <citation type="submission" date="2018-11" db="EMBL/GenBank/DDBJ databases">
        <title>Proposal to divide the Flavobacteriaceae and reorganize its genera based on Amino Acid Identity values calculated from whole genome sequences.</title>
        <authorList>
            <person name="Nicholson A.C."/>
            <person name="Gulvik C.A."/>
            <person name="Whitney A.M."/>
            <person name="Humrighouse B.W."/>
            <person name="Bell M."/>
            <person name="Holmes B."/>
            <person name="Steigerwalt A.G."/>
            <person name="Villarma A."/>
            <person name="Sheth M."/>
            <person name="Batra D."/>
            <person name="Pryor J."/>
            <person name="Bernardet J.-F."/>
            <person name="Hugo C."/>
            <person name="Kampfer P."/>
            <person name="Newman J."/>
            <person name="McQuiston J.R."/>
        </authorList>
    </citation>
    <scope>NUCLEOTIDE SEQUENCE [LARGE SCALE GENOMIC DNA]</scope>
    <source>
        <strain evidence="2 4">G0207</strain>
        <strain evidence="3 5">H5143</strain>
    </source>
</reference>
<proteinExistence type="predicted"/>
<accession>A0AAD0YGM6</accession>
<sequence>MFEELIERYSQYSDTELVTTYSNKNAYTQEAQKALEIEIKNRGGLELLKIRYDTLIQKENEKVRISKEAGLLYLQGFTNNDINSRINSELLSSEEIHEITETSCNKINASRKDEEIKPRTFIGSITGGIIGGTIGGILWSLQLIYSGHIFYLFAIGLVIISYGVIKLFTKQSKNNIIVLIFTIASVIYALVLGFYLYGLFGYRGPQ</sequence>
<dbReference type="EMBL" id="CP033915">
    <property type="protein sequence ID" value="AZA88179.1"/>
    <property type="molecule type" value="Genomic_DNA"/>
</dbReference>
<protein>
    <submittedName>
        <fullName evidence="2">Uncharacterized protein</fullName>
    </submittedName>
</protein>
<organism evidence="2 4">
    <name type="scientific">Chryseobacterium shandongense</name>
    <dbReference type="NCBI Taxonomy" id="1493872"/>
    <lineage>
        <taxon>Bacteria</taxon>
        <taxon>Pseudomonadati</taxon>
        <taxon>Bacteroidota</taxon>
        <taxon>Flavobacteriia</taxon>
        <taxon>Flavobacteriales</taxon>
        <taxon>Weeksellaceae</taxon>
        <taxon>Chryseobacterium group</taxon>
        <taxon>Chryseobacterium</taxon>
    </lineage>
</organism>
<dbReference type="RefSeq" id="WP_123855089.1">
    <property type="nucleotide sequence ID" value="NZ_CP033912.1"/>
</dbReference>
<gene>
    <name evidence="2" type="ORF">EG349_15955</name>
    <name evidence="3" type="ORF">EG353_14745</name>
</gene>
<feature type="transmembrane region" description="Helical" evidence="1">
    <location>
        <begin position="176"/>
        <end position="197"/>
    </location>
</feature>
<evidence type="ECO:0000313" key="2">
    <source>
        <dbReference type="EMBL" id="AZA88179.1"/>
    </source>
</evidence>
<keyword evidence="1" id="KW-1133">Transmembrane helix</keyword>
<evidence type="ECO:0000313" key="5">
    <source>
        <dbReference type="Proteomes" id="UP000281741"/>
    </source>
</evidence>
<evidence type="ECO:0000313" key="3">
    <source>
        <dbReference type="EMBL" id="AZA96740.1"/>
    </source>
</evidence>
<dbReference type="EMBL" id="CP033912">
    <property type="protein sequence ID" value="AZA96740.1"/>
    <property type="molecule type" value="Genomic_DNA"/>
</dbReference>
<dbReference type="AlphaFoldDB" id="A0AAD0YGM6"/>
<keyword evidence="1" id="KW-0812">Transmembrane</keyword>
<dbReference type="Proteomes" id="UP000274073">
    <property type="component" value="Chromosome"/>
</dbReference>
<evidence type="ECO:0000256" key="1">
    <source>
        <dbReference type="SAM" id="Phobius"/>
    </source>
</evidence>